<evidence type="ECO:0000313" key="1">
    <source>
        <dbReference type="EMBL" id="GBM24349.1"/>
    </source>
</evidence>
<name>A0A4Y2E7T1_ARAVE</name>
<feature type="non-terminal residue" evidence="1">
    <location>
        <position position="1"/>
    </location>
</feature>
<keyword evidence="2" id="KW-1185">Reference proteome</keyword>
<gene>
    <name evidence="1" type="ORF">AVEN_221688_1</name>
</gene>
<accession>A0A4Y2E7T1</accession>
<reference evidence="1 2" key="1">
    <citation type="journal article" date="2019" name="Sci. Rep.">
        <title>Orb-weaving spider Araneus ventricosus genome elucidates the spidroin gene catalogue.</title>
        <authorList>
            <person name="Kono N."/>
            <person name="Nakamura H."/>
            <person name="Ohtoshi R."/>
            <person name="Moran D.A.P."/>
            <person name="Shinohara A."/>
            <person name="Yoshida Y."/>
            <person name="Fujiwara M."/>
            <person name="Mori M."/>
            <person name="Tomita M."/>
            <person name="Arakawa K."/>
        </authorList>
    </citation>
    <scope>NUCLEOTIDE SEQUENCE [LARGE SCALE GENOMIC DNA]</scope>
</reference>
<evidence type="ECO:0000313" key="2">
    <source>
        <dbReference type="Proteomes" id="UP000499080"/>
    </source>
</evidence>
<organism evidence="1 2">
    <name type="scientific">Araneus ventricosus</name>
    <name type="common">Orbweaver spider</name>
    <name type="synonym">Epeira ventricosa</name>
    <dbReference type="NCBI Taxonomy" id="182803"/>
    <lineage>
        <taxon>Eukaryota</taxon>
        <taxon>Metazoa</taxon>
        <taxon>Ecdysozoa</taxon>
        <taxon>Arthropoda</taxon>
        <taxon>Chelicerata</taxon>
        <taxon>Arachnida</taxon>
        <taxon>Araneae</taxon>
        <taxon>Araneomorphae</taxon>
        <taxon>Entelegynae</taxon>
        <taxon>Araneoidea</taxon>
        <taxon>Araneidae</taxon>
        <taxon>Araneus</taxon>
    </lineage>
</organism>
<dbReference type="EMBL" id="BGPR01091686">
    <property type="protein sequence ID" value="GBM24349.1"/>
    <property type="molecule type" value="Genomic_DNA"/>
</dbReference>
<proteinExistence type="predicted"/>
<comment type="caution">
    <text evidence="1">The sequence shown here is derived from an EMBL/GenBank/DDBJ whole genome shotgun (WGS) entry which is preliminary data.</text>
</comment>
<dbReference type="AlphaFoldDB" id="A0A4Y2E7T1"/>
<sequence>VFLHESTITPAVKQPSDSKCCRTCLTLANRISGNGPGICTRSVASQSPPLGAADTNYRDVPPNGDRSPVLSEAVALFFIHVNQLGSLLSDFPPSLKIASPGTSRNSGRSIRNGRFILHFHF</sequence>
<protein>
    <submittedName>
        <fullName evidence="1">Uncharacterized protein</fullName>
    </submittedName>
</protein>
<dbReference type="Proteomes" id="UP000499080">
    <property type="component" value="Unassembled WGS sequence"/>
</dbReference>